<evidence type="ECO:0000256" key="7">
    <source>
        <dbReference type="ARBA" id="ARBA00023002"/>
    </source>
</evidence>
<dbReference type="Pfam" id="PF04205">
    <property type="entry name" value="FMN_bind"/>
    <property type="match status" value="1"/>
</dbReference>
<gene>
    <name evidence="10" type="primary">sdhA_4</name>
    <name evidence="10" type="ORF">IWT5_00811</name>
</gene>
<evidence type="ECO:0000313" key="10">
    <source>
        <dbReference type="EMBL" id="GAX07661.1"/>
    </source>
</evidence>
<evidence type="ECO:0000256" key="8">
    <source>
        <dbReference type="ARBA" id="ARBA00049922"/>
    </source>
</evidence>
<protein>
    <recommendedName>
        <fullName evidence="4">Urocanate reductase</fullName>
        <ecNumber evidence="3">1.3.99.33</ecNumber>
    </recommendedName>
</protein>
<dbReference type="SUPFAM" id="SSF56425">
    <property type="entry name" value="Succinate dehydrogenase/fumarate reductase flavoprotein, catalytic domain"/>
    <property type="match status" value="1"/>
</dbReference>
<dbReference type="PANTHER" id="PTHR43400">
    <property type="entry name" value="FUMARATE REDUCTASE"/>
    <property type="match status" value="1"/>
</dbReference>
<dbReference type="InterPro" id="IPR003953">
    <property type="entry name" value="FAD-dep_OxRdtase_2_FAD-bd"/>
</dbReference>
<keyword evidence="7" id="KW-0560">Oxidoreductase</keyword>
<dbReference type="InterPro" id="IPR029039">
    <property type="entry name" value="Flavoprotein-like_sf"/>
</dbReference>
<dbReference type="Pfam" id="PF03358">
    <property type="entry name" value="FMN_red"/>
    <property type="match status" value="1"/>
</dbReference>
<name>A0A1Z5J1R6_9LACO</name>
<dbReference type="GO" id="GO:0008202">
    <property type="term" value="P:steroid metabolic process"/>
    <property type="evidence" value="ECO:0007669"/>
    <property type="project" value="UniProtKB-ARBA"/>
</dbReference>
<dbReference type="GO" id="GO:0016020">
    <property type="term" value="C:membrane"/>
    <property type="evidence" value="ECO:0007669"/>
    <property type="project" value="InterPro"/>
</dbReference>
<dbReference type="Gene3D" id="3.50.50.60">
    <property type="entry name" value="FAD/NAD(P)-binding domain"/>
    <property type="match status" value="1"/>
</dbReference>
<comment type="caution">
    <text evidence="10">The sequence shown here is derived from an EMBL/GenBank/DDBJ whole genome shotgun (WGS) entry which is preliminary data.</text>
</comment>
<dbReference type="GO" id="GO:0010181">
    <property type="term" value="F:FMN binding"/>
    <property type="evidence" value="ECO:0007669"/>
    <property type="project" value="InterPro"/>
</dbReference>
<dbReference type="InterPro" id="IPR050315">
    <property type="entry name" value="FAD-oxidoreductase_2"/>
</dbReference>
<dbReference type="InterPro" id="IPR027477">
    <property type="entry name" value="Succ_DH/fumarate_Rdtase_cat_sf"/>
</dbReference>
<dbReference type="OrthoDB" id="9806724at2"/>
<evidence type="ECO:0000256" key="1">
    <source>
        <dbReference type="ARBA" id="ARBA00001917"/>
    </source>
</evidence>
<feature type="domain" description="FMN-binding" evidence="9">
    <location>
        <begin position="706"/>
        <end position="780"/>
    </location>
</feature>
<comment type="catalytic activity">
    <reaction evidence="8">
        <text>dihydrourocanate + A = urocanate + AH2</text>
        <dbReference type="Rhea" id="RHEA:36059"/>
        <dbReference type="ChEBI" id="CHEBI:13193"/>
        <dbReference type="ChEBI" id="CHEBI:17499"/>
        <dbReference type="ChEBI" id="CHEBI:27247"/>
        <dbReference type="ChEBI" id="CHEBI:72991"/>
        <dbReference type="EC" id="1.3.99.33"/>
    </reaction>
</comment>
<dbReference type="SUPFAM" id="SSF51905">
    <property type="entry name" value="FAD/NAD(P)-binding domain"/>
    <property type="match status" value="1"/>
</dbReference>
<dbReference type="Pfam" id="PF00890">
    <property type="entry name" value="FAD_binding_2"/>
    <property type="match status" value="1"/>
</dbReference>
<comment type="cofactor">
    <cofactor evidence="2">
        <name>FAD</name>
        <dbReference type="ChEBI" id="CHEBI:57692"/>
    </cofactor>
</comment>
<dbReference type="SMART" id="SM00900">
    <property type="entry name" value="FMN_bind"/>
    <property type="match status" value="1"/>
</dbReference>
<dbReference type="EMBL" id="BCMJ01000003">
    <property type="protein sequence ID" value="GAX07661.1"/>
    <property type="molecule type" value="Genomic_DNA"/>
</dbReference>
<accession>A0A1Z5J1R6</accession>
<evidence type="ECO:0000259" key="9">
    <source>
        <dbReference type="SMART" id="SM00900"/>
    </source>
</evidence>
<evidence type="ECO:0000256" key="3">
    <source>
        <dbReference type="ARBA" id="ARBA00013137"/>
    </source>
</evidence>
<dbReference type="InterPro" id="IPR007329">
    <property type="entry name" value="FMN-bd"/>
</dbReference>
<organism evidence="10 11">
    <name type="scientific">Secundilactobacillus silagincola</name>
    <dbReference type="NCBI Taxonomy" id="1714681"/>
    <lineage>
        <taxon>Bacteria</taxon>
        <taxon>Bacillati</taxon>
        <taxon>Bacillota</taxon>
        <taxon>Bacilli</taxon>
        <taxon>Lactobacillales</taxon>
        <taxon>Lactobacillaceae</taxon>
        <taxon>Secundilactobacillus</taxon>
    </lineage>
</organism>
<dbReference type="Gene3D" id="3.40.50.360">
    <property type="match status" value="1"/>
</dbReference>
<sequence length="782" mass="85939">MKLAAIVGTNAEFSYNRILLNFMKRYYASEIEINILEIKDLPLFNESSTETPKVVSEFAKVIQEADGVIISTPEYDHGMTAALKSAIEWLSYSVHPFTGKPVMIVGVSLGRQGTDLAQINIRQVLDAPGVDAFIMPGHQFLLSNAPDAFNENGDLKDTQSVEWMATCVTAFVDYVKTVTHQGGDLVDAIKWDAVYDNLVIGFGGAGATAARFAADNGSKVLLVDAAPLGHEGGNTRYAAQLLNSGENYDQLLAYYKSLYAPKDYDEEMLETYVKGMTQLPEYLEKYLNVKPVSAKNDLHLINYTLPEYPEFEGHETVDFTLVHKGIFDASLWKVLRQQVLDRQEQIDIWLNSPAKHLIQDPDSKMILGAQVERNGELLNIRAVNGVVLTVGGFENNRDMIQNFLGATHLTPLGTLYNQGDGIRMGEEIGAKLWHMSNYEALGILNGMVFTVPDGERGHYINPTYTKLFTGAIFLAGDDGSRYTKEDEQNRHGHVYEQGQWHVVRPNEHPHLVFDDAQWQALKADDKSPYTDWFDQVISGSTIEELAQRIDADPQILSQTVHQFNQFADAGEDFQFGRDKDSLRAFSDQGPYYAVAVNHDVLNTQGGPQRNAKAEVLAANGAVIPHLYSAGELGGINANMYQAGGNLAECLIFGKIAGENAAESKTSSQTELKRALPKFGHNDIAENDDLASIDLGSNQYLGQSNEGIGGQVVVRVTVENARINDVEIVRQHESGDVATEALTQLPKRIVAQNTADVDAVSGASSSSRAIKNAVKDALSKCHS</sequence>
<comment type="cofactor">
    <cofactor evidence="1">
        <name>FMN</name>
        <dbReference type="ChEBI" id="CHEBI:58210"/>
    </cofactor>
</comment>
<dbReference type="Gene3D" id="3.90.700.10">
    <property type="entry name" value="Succinate dehydrogenase/fumarate reductase flavoprotein, catalytic domain"/>
    <property type="match status" value="1"/>
</dbReference>
<proteinExistence type="predicted"/>
<evidence type="ECO:0000256" key="2">
    <source>
        <dbReference type="ARBA" id="ARBA00001974"/>
    </source>
</evidence>
<dbReference type="PANTHER" id="PTHR43400:SF10">
    <property type="entry name" value="3-OXOSTEROID 1-DEHYDROGENASE"/>
    <property type="match status" value="1"/>
</dbReference>
<keyword evidence="6" id="KW-0274">FAD</keyword>
<reference evidence="10 11" key="1">
    <citation type="submission" date="2015-11" db="EMBL/GenBank/DDBJ databases">
        <title>Draft genome sequences of new species of the genus Lactobacillus isolated from orchardgrass silage.</title>
        <authorList>
            <person name="Tohno M."/>
            <person name="Tanizawa Y."/>
            <person name="Arita M."/>
        </authorList>
    </citation>
    <scope>NUCLEOTIDE SEQUENCE [LARGE SCALE GENOMIC DNA]</scope>
    <source>
        <strain evidence="10 11">IWT5</strain>
    </source>
</reference>
<dbReference type="GO" id="GO:0033765">
    <property type="term" value="F:steroid dehydrogenase activity, acting on the CH-CH group of donors"/>
    <property type="evidence" value="ECO:0007669"/>
    <property type="project" value="UniProtKB-ARBA"/>
</dbReference>
<evidence type="ECO:0000256" key="5">
    <source>
        <dbReference type="ARBA" id="ARBA00022630"/>
    </source>
</evidence>
<dbReference type="AlphaFoldDB" id="A0A1Z5J1R6"/>
<dbReference type="RefSeq" id="WP_098824038.1">
    <property type="nucleotide sequence ID" value="NZ_BCMJ01000003.1"/>
</dbReference>
<evidence type="ECO:0000256" key="4">
    <source>
        <dbReference type="ARBA" id="ARBA00015872"/>
    </source>
</evidence>
<dbReference type="SUPFAM" id="SSF52218">
    <property type="entry name" value="Flavoproteins"/>
    <property type="match status" value="1"/>
</dbReference>
<dbReference type="InterPro" id="IPR005025">
    <property type="entry name" value="FMN_Rdtase-like_dom"/>
</dbReference>
<dbReference type="Gene3D" id="3.90.1010.20">
    <property type="match status" value="1"/>
</dbReference>
<dbReference type="EC" id="1.3.99.33" evidence="3"/>
<evidence type="ECO:0000313" key="11">
    <source>
        <dbReference type="Proteomes" id="UP000223370"/>
    </source>
</evidence>
<dbReference type="Proteomes" id="UP000223370">
    <property type="component" value="Unassembled WGS sequence"/>
</dbReference>
<evidence type="ECO:0000256" key="6">
    <source>
        <dbReference type="ARBA" id="ARBA00022827"/>
    </source>
</evidence>
<keyword evidence="5" id="KW-0285">Flavoprotein</keyword>
<dbReference type="InterPro" id="IPR036188">
    <property type="entry name" value="FAD/NAD-bd_sf"/>
</dbReference>
<keyword evidence="11" id="KW-1185">Reference proteome</keyword>